<evidence type="ECO:0000313" key="1">
    <source>
        <dbReference type="EMBL" id="EGT39978.1"/>
    </source>
</evidence>
<dbReference type="Proteomes" id="UP000008068">
    <property type="component" value="Unassembled WGS sequence"/>
</dbReference>
<sequence length="19" mass="2250">MVFSPKKSKKNFGKSLYFL</sequence>
<dbReference type="AlphaFoldDB" id="G0NY87"/>
<name>G0NY87_CAEBE</name>
<gene>
    <name evidence="1" type="ORF">CAEBREN_01475</name>
</gene>
<evidence type="ECO:0000313" key="2">
    <source>
        <dbReference type="Proteomes" id="UP000008068"/>
    </source>
</evidence>
<proteinExistence type="predicted"/>
<reference evidence="2" key="1">
    <citation type="submission" date="2011-07" db="EMBL/GenBank/DDBJ databases">
        <authorList>
            <consortium name="Caenorhabditis brenneri Sequencing and Analysis Consortium"/>
            <person name="Wilson R.K."/>
        </authorList>
    </citation>
    <scope>NUCLEOTIDE SEQUENCE [LARGE SCALE GENOMIC DNA]</scope>
    <source>
        <strain evidence="2">PB2801</strain>
    </source>
</reference>
<dbReference type="InParanoid" id="G0NY87"/>
<accession>G0NY87</accession>
<organism evidence="2">
    <name type="scientific">Caenorhabditis brenneri</name>
    <name type="common">Nematode worm</name>
    <dbReference type="NCBI Taxonomy" id="135651"/>
    <lineage>
        <taxon>Eukaryota</taxon>
        <taxon>Metazoa</taxon>
        <taxon>Ecdysozoa</taxon>
        <taxon>Nematoda</taxon>
        <taxon>Chromadorea</taxon>
        <taxon>Rhabditida</taxon>
        <taxon>Rhabditina</taxon>
        <taxon>Rhabditomorpha</taxon>
        <taxon>Rhabditoidea</taxon>
        <taxon>Rhabditidae</taxon>
        <taxon>Peloderinae</taxon>
        <taxon>Caenorhabditis</taxon>
    </lineage>
</organism>
<keyword evidence="2" id="KW-1185">Reference proteome</keyword>
<protein>
    <submittedName>
        <fullName evidence="1">Uncharacterized protein</fullName>
    </submittedName>
</protein>
<dbReference type="EMBL" id="GL379978">
    <property type="protein sequence ID" value="EGT39978.1"/>
    <property type="molecule type" value="Genomic_DNA"/>
</dbReference>